<dbReference type="EMBL" id="NMUL01000023">
    <property type="protein sequence ID" value="OXM65386.1"/>
    <property type="molecule type" value="Genomic_DNA"/>
</dbReference>
<feature type="region of interest" description="Disordered" evidence="1">
    <location>
        <begin position="474"/>
        <end position="512"/>
    </location>
</feature>
<dbReference type="OrthoDB" id="5508807at2"/>
<evidence type="ECO:0000313" key="2">
    <source>
        <dbReference type="EMBL" id="OXM65386.1"/>
    </source>
</evidence>
<name>A0A229T297_9PSEU</name>
<sequence length="512" mass="56970">MDPIRVPPEMFRFTSGDRAGLDVSILHAFGEANERLETALGLDDVRAWLRSIGWLEAVDDDELTRRLNQLHDWKLVDVVQNHSEDYRTAGEYERRNLQYSLTRQGEAAFAGVVHAMNVLAATGALQTAVLDAIADRLGDLVLELERGTNRRIFTALLELEAHLEALRGNTKQFNGELQRLLRVDGANLTTFHEVKASTVAYLQEFLTNLEHRAHTITVRIRQVEEHGVGLMQVRALAGADLPQLTSIDPGPAWLEHRRAKWAGLRTWFLPVDDSRPRVEQLHIVARKAIIALLQVLDRITESRRRASSAVADFRELARWFTVVPAQDDLHRLWSTVFGLSSARHAHLAHPDPELISSTSPWAAAPPVEVSPLLRTSGRTERFSRTGKVRDVAAVRAARAEQARAERAELEAAWDMLDTGGAVRLSSFGTLDQGVFERLLDLLGRALGAAPGRAGSRRSMTSDGRIEIVLRAPRDGSTATLTTPRGQFRGPDYEVEIRTAGQRSERRTAGGRP</sequence>
<dbReference type="NCBIfam" id="TIGR02677">
    <property type="entry name" value="TIGR02677 family protein"/>
    <property type="match status" value="1"/>
</dbReference>
<reference evidence="3" key="1">
    <citation type="submission" date="2017-07" db="EMBL/GenBank/DDBJ databases">
        <title>Comparative genome mining reveals phylogenetic distribution patterns of secondary metabolites in Amycolatopsis.</title>
        <authorList>
            <person name="Adamek M."/>
            <person name="Alanjary M."/>
            <person name="Sales-Ortells H."/>
            <person name="Goodfellow M."/>
            <person name="Bull A.T."/>
            <person name="Kalinowski J."/>
            <person name="Ziemert N."/>
        </authorList>
    </citation>
    <scope>NUCLEOTIDE SEQUENCE [LARGE SCALE GENOMIC DNA]</scope>
    <source>
        <strain evidence="3">H5</strain>
    </source>
</reference>
<accession>A0A229T297</accession>
<organism evidence="2 3">
    <name type="scientific">Amycolatopsis vastitatis</name>
    <dbReference type="NCBI Taxonomy" id="1905142"/>
    <lineage>
        <taxon>Bacteria</taxon>
        <taxon>Bacillati</taxon>
        <taxon>Actinomycetota</taxon>
        <taxon>Actinomycetes</taxon>
        <taxon>Pseudonocardiales</taxon>
        <taxon>Pseudonocardiaceae</taxon>
        <taxon>Amycolatopsis</taxon>
    </lineage>
</organism>
<keyword evidence="3" id="KW-1185">Reference proteome</keyword>
<gene>
    <name evidence="2" type="ORF">CF165_24015</name>
</gene>
<dbReference type="AlphaFoldDB" id="A0A229T297"/>
<protein>
    <submittedName>
        <fullName evidence="2">TIGR02677 family protein</fullName>
    </submittedName>
</protein>
<dbReference type="Pfam" id="PF09660">
    <property type="entry name" value="DUF2397"/>
    <property type="match status" value="1"/>
</dbReference>
<feature type="compositionally biased region" description="Basic and acidic residues" evidence="1">
    <location>
        <begin position="490"/>
        <end position="512"/>
    </location>
</feature>
<dbReference type="Proteomes" id="UP000215199">
    <property type="component" value="Unassembled WGS sequence"/>
</dbReference>
<dbReference type="RefSeq" id="WP_093949790.1">
    <property type="nucleotide sequence ID" value="NZ_NMUL01000023.1"/>
</dbReference>
<dbReference type="InterPro" id="IPR013493">
    <property type="entry name" value="CHP02677"/>
</dbReference>
<proteinExistence type="predicted"/>
<comment type="caution">
    <text evidence="2">The sequence shown here is derived from an EMBL/GenBank/DDBJ whole genome shotgun (WGS) entry which is preliminary data.</text>
</comment>
<evidence type="ECO:0000313" key="3">
    <source>
        <dbReference type="Proteomes" id="UP000215199"/>
    </source>
</evidence>
<evidence type="ECO:0000256" key="1">
    <source>
        <dbReference type="SAM" id="MobiDB-lite"/>
    </source>
</evidence>